<dbReference type="Proteomes" id="UP000054018">
    <property type="component" value="Unassembled WGS sequence"/>
</dbReference>
<evidence type="ECO:0000256" key="1">
    <source>
        <dbReference type="SAM" id="MobiDB-lite"/>
    </source>
</evidence>
<reference evidence="3" key="3">
    <citation type="submission" date="2015-02" db="EMBL/GenBank/DDBJ databases">
        <title>Evolutionary Origins and Diversification of the Mycorrhizal Mutualists.</title>
        <authorList>
            <consortium name="DOE Joint Genome Institute"/>
            <consortium name="Mycorrhizal Genomics Consortium"/>
            <person name="Kohler A."/>
            <person name="Kuo A."/>
            <person name="Nagy L.G."/>
            <person name="Floudas D."/>
            <person name="Copeland A."/>
            <person name="Barry K.W."/>
            <person name="Cichocki N."/>
            <person name="Veneault-Fourrey C."/>
            <person name="LaButti K."/>
            <person name="Lindquist E.A."/>
            <person name="Lipzen A."/>
            <person name="Lundell T."/>
            <person name="Morin E."/>
            <person name="Murat C."/>
            <person name="Riley R."/>
            <person name="Ohm R."/>
            <person name="Sun H."/>
            <person name="Tunlid A."/>
            <person name="Henrissat B."/>
            <person name="Grigoriev I.V."/>
            <person name="Hibbett D.S."/>
            <person name="Martin F."/>
        </authorList>
    </citation>
    <scope>NUCLEOTIDE SEQUENCE</scope>
    <source>
        <strain evidence="3 4">441</strain>
    </source>
</reference>
<feature type="compositionally biased region" description="Low complexity" evidence="1">
    <location>
        <begin position="44"/>
        <end position="59"/>
    </location>
</feature>
<dbReference type="HOGENOM" id="CLU_2347525_0_0_1"/>
<gene>
    <name evidence="2" type="ORF">PISMIDRAFT_9724</name>
    <name evidence="3" type="ORF">PISMIDRAFT_9727</name>
</gene>
<keyword evidence="4" id="KW-1185">Reference proteome</keyword>
<reference evidence="4" key="2">
    <citation type="submission" date="2015-01" db="EMBL/GenBank/DDBJ databases">
        <title>Evolutionary Origins and Diversification of the Mycorrhizal Mutualists.</title>
        <authorList>
            <consortium name="DOE Joint Genome Institute"/>
            <consortium name="Mycorrhizal Genomics Consortium"/>
            <person name="Kohler A."/>
            <person name="Kuo A."/>
            <person name="Nagy L.G."/>
            <person name="Floudas D."/>
            <person name="Copeland A."/>
            <person name="Barry K.W."/>
            <person name="Cichocki N."/>
            <person name="Veneault-Fourrey C."/>
            <person name="LaButti K."/>
            <person name="Lindquist E.A."/>
            <person name="Lipzen A."/>
            <person name="Lundell T."/>
            <person name="Morin E."/>
            <person name="Murat C."/>
            <person name="Riley R."/>
            <person name="Ohm R."/>
            <person name="Sun H."/>
            <person name="Tunlid A."/>
            <person name="Henrissat B."/>
            <person name="Grigoriev I.V."/>
            <person name="Hibbett D.S."/>
            <person name="Martin F."/>
        </authorList>
    </citation>
    <scope>NUCLEOTIDE SEQUENCE [LARGE SCALE GENOMIC DNA]</scope>
    <source>
        <strain evidence="2 4">441</strain>
    </source>
</reference>
<dbReference type="EMBL" id="KN833710">
    <property type="protein sequence ID" value="KIK25128.1"/>
    <property type="molecule type" value="Genomic_DNA"/>
</dbReference>
<evidence type="ECO:0000313" key="3">
    <source>
        <dbReference type="EMBL" id="KIK25128.1"/>
    </source>
</evidence>
<evidence type="ECO:0000313" key="4">
    <source>
        <dbReference type="Proteomes" id="UP000054018"/>
    </source>
</evidence>
<accession>A0A0C9ZZC3</accession>
<name>A0A0C9ZZC3_9AGAM</name>
<dbReference type="AlphaFoldDB" id="A0A0C9ZZC3"/>
<evidence type="ECO:0000313" key="2">
    <source>
        <dbReference type="EMBL" id="KIK25122.1"/>
    </source>
</evidence>
<proteinExistence type="predicted"/>
<sequence>MLGRHYTASRCRHATFHLRNLPRLSTQSNYFPRHLPSLLTVSTSFSTSSASSPPLSSIDSRSRRLTPTPDRPQRSVSDVVLNVLGVPLTSILYRSPQ</sequence>
<protein>
    <submittedName>
        <fullName evidence="3">Uncharacterized protein</fullName>
    </submittedName>
</protein>
<organism evidence="3 4">
    <name type="scientific">Pisolithus microcarpus 441</name>
    <dbReference type="NCBI Taxonomy" id="765257"/>
    <lineage>
        <taxon>Eukaryota</taxon>
        <taxon>Fungi</taxon>
        <taxon>Dikarya</taxon>
        <taxon>Basidiomycota</taxon>
        <taxon>Agaricomycotina</taxon>
        <taxon>Agaricomycetes</taxon>
        <taxon>Agaricomycetidae</taxon>
        <taxon>Boletales</taxon>
        <taxon>Sclerodermatineae</taxon>
        <taxon>Pisolithaceae</taxon>
        <taxon>Pisolithus</taxon>
    </lineage>
</organism>
<feature type="region of interest" description="Disordered" evidence="1">
    <location>
        <begin position="44"/>
        <end position="76"/>
    </location>
</feature>
<reference evidence="3 4" key="1">
    <citation type="submission" date="2014-04" db="EMBL/GenBank/DDBJ databases">
        <authorList>
            <consortium name="DOE Joint Genome Institute"/>
            <person name="Kuo A."/>
            <person name="Kohler A."/>
            <person name="Costa M.D."/>
            <person name="Nagy L.G."/>
            <person name="Floudas D."/>
            <person name="Copeland A."/>
            <person name="Barry K.W."/>
            <person name="Cichocki N."/>
            <person name="Veneault-Fourrey C."/>
            <person name="LaButti K."/>
            <person name="Lindquist E.A."/>
            <person name="Lipzen A."/>
            <person name="Lundell T."/>
            <person name="Morin E."/>
            <person name="Murat C."/>
            <person name="Sun H."/>
            <person name="Tunlid A."/>
            <person name="Henrissat B."/>
            <person name="Grigoriev I.V."/>
            <person name="Hibbett D.S."/>
            <person name="Martin F."/>
            <person name="Nordberg H.P."/>
            <person name="Cantor M.N."/>
            <person name="Hua S.X."/>
        </authorList>
    </citation>
    <scope>NUCLEOTIDE SEQUENCE [LARGE SCALE GENOMIC DNA]</scope>
    <source>
        <strain evidence="3 4">441</strain>
    </source>
</reference>
<dbReference type="EMBL" id="KN833710">
    <property type="protein sequence ID" value="KIK25122.1"/>
    <property type="molecule type" value="Genomic_DNA"/>
</dbReference>